<dbReference type="GO" id="GO:0052689">
    <property type="term" value="F:carboxylic ester hydrolase activity"/>
    <property type="evidence" value="ECO:0007669"/>
    <property type="project" value="TreeGrafter"/>
</dbReference>
<dbReference type="PATRIC" id="fig|1324352.5.peg.1318"/>
<dbReference type="EMBL" id="CP009928">
    <property type="protein sequence ID" value="AKK72283.1"/>
    <property type="molecule type" value="Genomic_DNA"/>
</dbReference>
<proteinExistence type="predicted"/>
<reference evidence="4 5" key="1">
    <citation type="submission" date="2014-11" db="EMBL/GenBank/DDBJ databases">
        <authorList>
            <person name="Park G.-S."/>
            <person name="Hong S.-J."/>
            <person name="Jung B.K."/>
            <person name="Khan A.R."/>
            <person name="Kwak Y."/>
            <person name="Shin J.-H."/>
        </authorList>
    </citation>
    <scope>NUCLEOTIDE SEQUENCE [LARGE SCALE GENOMIC DNA]</scope>
    <source>
        <strain evidence="4 5">DSM 27622</strain>
    </source>
</reference>
<dbReference type="InterPro" id="IPR022742">
    <property type="entry name" value="Hydrolase_4"/>
</dbReference>
<feature type="signal peptide" evidence="1">
    <location>
        <begin position="1"/>
        <end position="20"/>
    </location>
</feature>
<dbReference type="Pfam" id="PF13026">
    <property type="entry name" value="DUF3887"/>
    <property type="match status" value="1"/>
</dbReference>
<protein>
    <recommendedName>
        <fullName evidence="6">DUF3887 domain-containing protein</fullName>
    </recommendedName>
</protein>
<evidence type="ECO:0000313" key="4">
    <source>
        <dbReference type="EMBL" id="AKK72283.1"/>
    </source>
</evidence>
<evidence type="ECO:0008006" key="6">
    <source>
        <dbReference type="Google" id="ProtNLM"/>
    </source>
</evidence>
<gene>
    <name evidence="4" type="ORF">OK18_06245</name>
</gene>
<evidence type="ECO:0000256" key="1">
    <source>
        <dbReference type="SAM" id="SignalP"/>
    </source>
</evidence>
<dbReference type="SUPFAM" id="SSF53474">
    <property type="entry name" value="alpha/beta-Hydrolases"/>
    <property type="match status" value="1"/>
</dbReference>
<dbReference type="Pfam" id="PF12146">
    <property type="entry name" value="Hydrolase_4"/>
    <property type="match status" value="1"/>
</dbReference>
<sequence length="419" mass="48111">MIMKKLVTFFLIVSSLFSFSQDRKEIGKTFINTLFVDKNAEKAHSFFDSSVANEIPVDQLKSLTEQLQTQLGSLKKILEVNNEGNLYYYYSEFEKSKLDVQLTFGDDHKLIGFFLVPHRTFEKRDEKTTLRIKSDDIELNGTVLIPPSDNKKKLVIFVHGSGASDRDETVGENKPFKDIAEYLFANGIASYRYDKRTYSNPETFNEQSTAEQETVNDAVNAALYFKSNKDYQGYQIILLGHSQGAYMMPKIAARAQASKYIFMAGNARPLQDLLVEQFEYIHRIDPTKVSAEAVQDIKKQVAFLNSSQFNLNSQASDLPMGQSAAYWKYLKEYHQLDEVKKIKAPMFFAQGGKDYQVTEKDFNLWKNELKNDKNAVFRFYPDLSHLFIPVSGTPSPKDYEIKGKVDEQFLKDLVQFIVK</sequence>
<dbReference type="OrthoDB" id="9809549at2"/>
<dbReference type="InterPro" id="IPR024981">
    <property type="entry name" value="DUF3887"/>
</dbReference>
<evidence type="ECO:0000259" key="3">
    <source>
        <dbReference type="Pfam" id="PF13026"/>
    </source>
</evidence>
<organism evidence="4 5">
    <name type="scientific">Chryseobacterium gallinarum</name>
    <dbReference type="NCBI Taxonomy" id="1324352"/>
    <lineage>
        <taxon>Bacteria</taxon>
        <taxon>Pseudomonadati</taxon>
        <taxon>Bacteroidota</taxon>
        <taxon>Flavobacteriia</taxon>
        <taxon>Flavobacteriales</taxon>
        <taxon>Weeksellaceae</taxon>
        <taxon>Chryseobacterium group</taxon>
        <taxon>Chryseobacterium</taxon>
    </lineage>
</organism>
<keyword evidence="1" id="KW-0732">Signal</keyword>
<accession>A0A0G3M2P7</accession>
<name>A0A0G3M2P7_CHRGL</name>
<dbReference type="Gene3D" id="3.10.450.590">
    <property type="match status" value="1"/>
</dbReference>
<dbReference type="PANTHER" id="PTHR43265:SF1">
    <property type="entry name" value="ESTERASE ESTD"/>
    <property type="match status" value="1"/>
</dbReference>
<evidence type="ECO:0000259" key="2">
    <source>
        <dbReference type="Pfam" id="PF12146"/>
    </source>
</evidence>
<feature type="domain" description="DUF3887" evidence="3">
    <location>
        <begin position="32"/>
        <end position="113"/>
    </location>
</feature>
<dbReference type="Gene3D" id="3.40.50.1820">
    <property type="entry name" value="alpha/beta hydrolase"/>
    <property type="match status" value="1"/>
</dbReference>
<feature type="domain" description="Serine aminopeptidase S33" evidence="2">
    <location>
        <begin position="151"/>
        <end position="385"/>
    </location>
</feature>
<dbReference type="InterPro" id="IPR029058">
    <property type="entry name" value="AB_hydrolase_fold"/>
</dbReference>
<dbReference type="InterPro" id="IPR053145">
    <property type="entry name" value="AB_hydrolase_Est10"/>
</dbReference>
<dbReference type="Proteomes" id="UP000035213">
    <property type="component" value="Chromosome"/>
</dbReference>
<feature type="chain" id="PRO_5005184752" description="DUF3887 domain-containing protein" evidence="1">
    <location>
        <begin position="21"/>
        <end position="419"/>
    </location>
</feature>
<evidence type="ECO:0000313" key="5">
    <source>
        <dbReference type="Proteomes" id="UP000035213"/>
    </source>
</evidence>
<dbReference type="PANTHER" id="PTHR43265">
    <property type="entry name" value="ESTERASE ESTD"/>
    <property type="match status" value="1"/>
</dbReference>
<dbReference type="STRING" id="1324352.OK18_06245"/>
<dbReference type="AlphaFoldDB" id="A0A0G3M2P7"/>
<dbReference type="KEGG" id="cgn:OK18_06245"/>